<evidence type="ECO:0000256" key="1">
    <source>
        <dbReference type="SAM" id="Phobius"/>
    </source>
</evidence>
<reference evidence="2 3" key="1">
    <citation type="submission" date="2018-03" db="EMBL/GenBank/DDBJ databases">
        <title>Genomic Encyclopedia of Archaeal and Bacterial Type Strains, Phase II (KMG-II): from individual species to whole genera.</title>
        <authorList>
            <person name="Goeker M."/>
        </authorList>
    </citation>
    <scope>NUCLEOTIDE SEQUENCE [LARGE SCALE GENOMIC DNA]</scope>
    <source>
        <strain evidence="2 3">DSM 28229</strain>
    </source>
</reference>
<gene>
    <name evidence="2" type="ORF">BC781_1011274</name>
</gene>
<dbReference type="RefSeq" id="WP_109616351.1">
    <property type="nucleotide sequence ID" value="NZ_QGDO01000001.1"/>
</dbReference>
<keyword evidence="1" id="KW-1133">Transmembrane helix</keyword>
<evidence type="ECO:0000313" key="2">
    <source>
        <dbReference type="EMBL" id="PWJ44885.1"/>
    </source>
</evidence>
<evidence type="ECO:0000313" key="3">
    <source>
        <dbReference type="Proteomes" id="UP000245535"/>
    </source>
</evidence>
<keyword evidence="3" id="KW-1185">Reference proteome</keyword>
<name>A0A315ZH03_SEDFL</name>
<keyword evidence="1" id="KW-0472">Membrane</keyword>
<sequence length="197" mass="22505">MQILQELAREDGFIENLTVIILLMSAAISWIHYRKKSSIWSKSQKANYLLMTLFFVFLAGEEISWGQRILDIESNEFFVQHNAQAETNLHNMVIGDTKVNKLFFGKLITVALVMYLFITPIAATRWEKFNHLIQKTGLPIGNLIHGIVFIVGVMLISLLDGGYKWEYYELLVVGIVFSIVYKAFAKDKNSNPAIVTK</sequence>
<accession>A0A315ZH03</accession>
<proteinExistence type="predicted"/>
<dbReference type="OrthoDB" id="7067875at2"/>
<feature type="transmembrane region" description="Helical" evidence="1">
    <location>
        <begin position="45"/>
        <end position="65"/>
    </location>
</feature>
<dbReference type="Proteomes" id="UP000245535">
    <property type="component" value="Unassembled WGS sequence"/>
</dbReference>
<feature type="transmembrane region" description="Helical" evidence="1">
    <location>
        <begin position="12"/>
        <end position="33"/>
    </location>
</feature>
<feature type="transmembrane region" description="Helical" evidence="1">
    <location>
        <begin position="136"/>
        <end position="159"/>
    </location>
</feature>
<comment type="caution">
    <text evidence="2">The sequence shown here is derived from an EMBL/GenBank/DDBJ whole genome shotgun (WGS) entry which is preliminary data.</text>
</comment>
<feature type="transmembrane region" description="Helical" evidence="1">
    <location>
        <begin position="102"/>
        <end position="124"/>
    </location>
</feature>
<dbReference type="EMBL" id="QGDO01000001">
    <property type="protein sequence ID" value="PWJ44885.1"/>
    <property type="molecule type" value="Genomic_DNA"/>
</dbReference>
<protein>
    <submittedName>
        <fullName evidence="2">Uncharacterized protein</fullName>
    </submittedName>
</protein>
<organism evidence="2 3">
    <name type="scientific">Sediminitomix flava</name>
    <dbReference type="NCBI Taxonomy" id="379075"/>
    <lineage>
        <taxon>Bacteria</taxon>
        <taxon>Pseudomonadati</taxon>
        <taxon>Bacteroidota</taxon>
        <taxon>Cytophagia</taxon>
        <taxon>Cytophagales</taxon>
        <taxon>Flammeovirgaceae</taxon>
        <taxon>Sediminitomix</taxon>
    </lineage>
</organism>
<dbReference type="AlphaFoldDB" id="A0A315ZH03"/>
<feature type="transmembrane region" description="Helical" evidence="1">
    <location>
        <begin position="165"/>
        <end position="184"/>
    </location>
</feature>
<keyword evidence="1" id="KW-0812">Transmembrane</keyword>